<gene>
    <name evidence="1" type="ORF">Maq22A_3p50220</name>
</gene>
<dbReference type="Proteomes" id="UP000061432">
    <property type="component" value="Plasmid pMaq22A_3p"/>
</dbReference>
<geneLocation type="plasmid" evidence="2">
    <name>pMaq22A_3p DNA</name>
</geneLocation>
<reference evidence="1 2" key="1">
    <citation type="journal article" date="2015" name="Genome Announc.">
        <title>Complete Genome Sequence of Methylobacterium aquaticum Strain 22A, Isolated from Racomitrium japonicum Moss.</title>
        <authorList>
            <person name="Tani A."/>
            <person name="Ogura Y."/>
            <person name="Hayashi T."/>
            <person name="Kimbara K."/>
        </authorList>
    </citation>
    <scope>NUCLEOTIDE SEQUENCE [LARGE SCALE GENOMIC DNA]</scope>
    <source>
        <strain evidence="1 2">MA-22A</strain>
        <plasmid evidence="2">Plasmid pMaq22A_3p DNA</plasmid>
    </source>
</reference>
<dbReference type="KEGG" id="maqu:Maq22A_3p50220"/>
<evidence type="ECO:0000313" key="2">
    <source>
        <dbReference type="Proteomes" id="UP000061432"/>
    </source>
</evidence>
<keyword evidence="1" id="KW-0614">Plasmid</keyword>
<proteinExistence type="predicted"/>
<name>A0A0C6G2G9_9HYPH</name>
<sequence>MDVLSSSPVTLWADFEAPQGLVIPDVGSVTYSLFDGTGAPLLVAQELTPEAEATGVSIPIHAIHQIIDPERSFERRQVVVSWLAAGRSYQKRLAYRVVELPIHTVTPADVRTYLGINEDELRDDEVDLFAATLMLQGALGRERFEAALTSGTLLEIRATRAIVLSAAQLLFPSLRFRIAQAKSDGTLKFERLKDTTAFEGLVAATMDELVRITGELGYVAPDVGPPPLILLGTITTDPITGNAPADRVGG</sequence>
<protein>
    <submittedName>
        <fullName evidence="1">Uncharacterized protein</fullName>
    </submittedName>
</protein>
<evidence type="ECO:0000313" key="1">
    <source>
        <dbReference type="EMBL" id="BAQ50295.1"/>
    </source>
</evidence>
<organism evidence="1 2">
    <name type="scientific">Methylobacterium aquaticum</name>
    <dbReference type="NCBI Taxonomy" id="270351"/>
    <lineage>
        <taxon>Bacteria</taxon>
        <taxon>Pseudomonadati</taxon>
        <taxon>Pseudomonadota</taxon>
        <taxon>Alphaproteobacteria</taxon>
        <taxon>Hyphomicrobiales</taxon>
        <taxon>Methylobacteriaceae</taxon>
        <taxon>Methylobacterium</taxon>
    </lineage>
</organism>
<dbReference type="PATRIC" id="fig|270351.10.peg.7480"/>
<dbReference type="AlphaFoldDB" id="A0A0C6G2G9"/>
<accession>A0A0C6G2G9</accession>
<reference evidence="2" key="2">
    <citation type="submission" date="2015-01" db="EMBL/GenBank/DDBJ databases">
        <title>Complete genome sequence of Methylobacterium aquaticum strain 22A.</title>
        <authorList>
            <person name="Tani A."/>
            <person name="Ogura Y."/>
            <person name="Hayashi T."/>
        </authorList>
    </citation>
    <scope>NUCLEOTIDE SEQUENCE [LARGE SCALE GENOMIC DNA]</scope>
    <source>
        <strain evidence="2">MA-22A</strain>
        <plasmid evidence="2">Plasmid pMaq22A_3p DNA</plasmid>
    </source>
</reference>
<dbReference type="EMBL" id="AP014707">
    <property type="protein sequence ID" value="BAQ50295.1"/>
    <property type="molecule type" value="Genomic_DNA"/>
</dbReference>